<gene>
    <name evidence="2" type="ORF">CBOVIS_LOCUS1654</name>
</gene>
<organism evidence="2 3">
    <name type="scientific">Caenorhabditis bovis</name>
    <dbReference type="NCBI Taxonomy" id="2654633"/>
    <lineage>
        <taxon>Eukaryota</taxon>
        <taxon>Metazoa</taxon>
        <taxon>Ecdysozoa</taxon>
        <taxon>Nematoda</taxon>
        <taxon>Chromadorea</taxon>
        <taxon>Rhabditida</taxon>
        <taxon>Rhabditina</taxon>
        <taxon>Rhabditomorpha</taxon>
        <taxon>Rhabditoidea</taxon>
        <taxon>Rhabditidae</taxon>
        <taxon>Peloderinae</taxon>
        <taxon>Caenorhabditis</taxon>
    </lineage>
</organism>
<evidence type="ECO:0000256" key="1">
    <source>
        <dbReference type="SAM" id="SignalP"/>
    </source>
</evidence>
<reference evidence="2 3" key="1">
    <citation type="submission" date="2020-04" db="EMBL/GenBank/DDBJ databases">
        <authorList>
            <person name="Laetsch R D."/>
            <person name="Stevens L."/>
            <person name="Kumar S."/>
            <person name="Blaxter L. M."/>
        </authorList>
    </citation>
    <scope>NUCLEOTIDE SEQUENCE [LARGE SCALE GENOMIC DNA]</scope>
</reference>
<dbReference type="AlphaFoldDB" id="A0A8S1EEY6"/>
<proteinExistence type="predicted"/>
<comment type="caution">
    <text evidence="2">The sequence shown here is derived from an EMBL/GenBank/DDBJ whole genome shotgun (WGS) entry which is preliminary data.</text>
</comment>
<feature type="signal peptide" evidence="1">
    <location>
        <begin position="1"/>
        <end position="15"/>
    </location>
</feature>
<dbReference type="Pfam" id="PF06493">
    <property type="entry name" value="DUF1096"/>
    <property type="match status" value="1"/>
</dbReference>
<dbReference type="Proteomes" id="UP000494206">
    <property type="component" value="Unassembled WGS sequence"/>
</dbReference>
<evidence type="ECO:0000313" key="3">
    <source>
        <dbReference type="Proteomes" id="UP000494206"/>
    </source>
</evidence>
<accession>A0A8S1EEY6</accession>
<keyword evidence="1" id="KW-0732">Signal</keyword>
<dbReference type="InterPro" id="IPR009475">
    <property type="entry name" value="DUF1096"/>
</dbReference>
<feature type="chain" id="PRO_5035746715" evidence="1">
    <location>
        <begin position="16"/>
        <end position="371"/>
    </location>
</feature>
<protein>
    <submittedName>
        <fullName evidence="2">Uncharacterized protein</fullName>
    </submittedName>
</protein>
<keyword evidence="3" id="KW-1185">Reference proteome</keyword>
<sequence length="371" mass="42676">MLLIFLFFATFQVFAKDDDYGTCEDSSPCVTATNATKKFTCPKSYGMCQKSVDPKTCKNSFIETSIFNGKLTYQKRACCLTETQQLILYNEYKRPIGYFSDCTLLETIKCKPFKKLENVSFCEHTLGEIDSHRLNAVFHYIRNTAPANEADILPIHEDFVNSNHGEMYVNPALISRQIISYLTQLIYAGRPDTIIKRLGTELGNMVLSYYDETNQDPTLRFVKTPHLAFMIPCKRSDHYRGLGMIFQLQKRDKNKLDEYTVLAERAGLFLTATSIRDKRQCGCSAQPTCSCQQSTPQQYTCACQEQAPTSSCSCSQQTWILQTSRIRKFTNALMEFILDFPDIKMKHQHLQNEYLYSNCFDILAHLTNYYL</sequence>
<evidence type="ECO:0000313" key="2">
    <source>
        <dbReference type="EMBL" id="CAB3398375.1"/>
    </source>
</evidence>
<dbReference type="EMBL" id="CADEPM010000001">
    <property type="protein sequence ID" value="CAB3398375.1"/>
    <property type="molecule type" value="Genomic_DNA"/>
</dbReference>
<name>A0A8S1EEY6_9PELO</name>